<gene>
    <name evidence="2" type="ORF">ElyMa_005533000</name>
</gene>
<dbReference type="InterPro" id="IPR001304">
    <property type="entry name" value="C-type_lectin-like"/>
</dbReference>
<dbReference type="Pfam" id="PF00059">
    <property type="entry name" value="Lectin_C"/>
    <property type="match status" value="1"/>
</dbReference>
<dbReference type="EMBL" id="BMAT01011043">
    <property type="protein sequence ID" value="GFR65529.1"/>
    <property type="molecule type" value="Genomic_DNA"/>
</dbReference>
<proteinExistence type="predicted"/>
<evidence type="ECO:0000259" key="1">
    <source>
        <dbReference type="PROSITE" id="PS50041"/>
    </source>
</evidence>
<accession>A0AAV4EXT4</accession>
<dbReference type="InterPro" id="IPR016186">
    <property type="entry name" value="C-type_lectin-like/link_sf"/>
</dbReference>
<dbReference type="Proteomes" id="UP000762676">
    <property type="component" value="Unassembled WGS sequence"/>
</dbReference>
<dbReference type="AlphaFoldDB" id="A0AAV4EXT4"/>
<dbReference type="PROSITE" id="PS50041">
    <property type="entry name" value="C_TYPE_LECTIN_2"/>
    <property type="match status" value="1"/>
</dbReference>
<sequence>MLPDAGNPCDTYLPGAEYSDNNCFLPVHQSVTLQDAKALCERRNAKVVEPSTAAQLEYLSKFAGWNFEPQGATWLGLSPHANAHTTFQWTSTGAWLDTTTNWATNEPPSDTLLTSGDQAVVMAGSGNWTWRIVSRFSLAQVVCQRDLAGECDGVFTSGRCFTLYPDADDWNEAKRPCALTTITDGVIPPIGRVGFTRDDLLSCPASPSAILDFIPYKLLPPERAAGMKTPLDFCRLLSLP</sequence>
<dbReference type="SMART" id="SM00034">
    <property type="entry name" value="CLECT"/>
    <property type="match status" value="1"/>
</dbReference>
<feature type="domain" description="C-type lectin" evidence="1">
    <location>
        <begin position="19"/>
        <end position="144"/>
    </location>
</feature>
<evidence type="ECO:0000313" key="2">
    <source>
        <dbReference type="EMBL" id="GFR65529.1"/>
    </source>
</evidence>
<dbReference type="SUPFAM" id="SSF56436">
    <property type="entry name" value="C-type lectin-like"/>
    <property type="match status" value="1"/>
</dbReference>
<reference evidence="2 3" key="1">
    <citation type="journal article" date="2021" name="Elife">
        <title>Chloroplast acquisition without the gene transfer in kleptoplastic sea slugs, Plakobranchus ocellatus.</title>
        <authorList>
            <person name="Maeda T."/>
            <person name="Takahashi S."/>
            <person name="Yoshida T."/>
            <person name="Shimamura S."/>
            <person name="Takaki Y."/>
            <person name="Nagai Y."/>
            <person name="Toyoda A."/>
            <person name="Suzuki Y."/>
            <person name="Arimoto A."/>
            <person name="Ishii H."/>
            <person name="Satoh N."/>
            <person name="Nishiyama T."/>
            <person name="Hasebe M."/>
            <person name="Maruyama T."/>
            <person name="Minagawa J."/>
            <person name="Obokata J."/>
            <person name="Shigenobu S."/>
        </authorList>
    </citation>
    <scope>NUCLEOTIDE SEQUENCE [LARGE SCALE GENOMIC DNA]</scope>
</reference>
<organism evidence="2 3">
    <name type="scientific">Elysia marginata</name>
    <dbReference type="NCBI Taxonomy" id="1093978"/>
    <lineage>
        <taxon>Eukaryota</taxon>
        <taxon>Metazoa</taxon>
        <taxon>Spiralia</taxon>
        <taxon>Lophotrochozoa</taxon>
        <taxon>Mollusca</taxon>
        <taxon>Gastropoda</taxon>
        <taxon>Heterobranchia</taxon>
        <taxon>Euthyneura</taxon>
        <taxon>Panpulmonata</taxon>
        <taxon>Sacoglossa</taxon>
        <taxon>Placobranchoidea</taxon>
        <taxon>Plakobranchidae</taxon>
        <taxon>Elysia</taxon>
    </lineage>
</organism>
<name>A0AAV4EXT4_9GAST</name>
<dbReference type="Gene3D" id="3.10.100.10">
    <property type="entry name" value="Mannose-Binding Protein A, subunit A"/>
    <property type="match status" value="1"/>
</dbReference>
<dbReference type="CDD" id="cd00037">
    <property type="entry name" value="CLECT"/>
    <property type="match status" value="1"/>
</dbReference>
<protein>
    <recommendedName>
        <fullName evidence="1">C-type lectin domain-containing protein</fullName>
    </recommendedName>
</protein>
<comment type="caution">
    <text evidence="2">The sequence shown here is derived from an EMBL/GenBank/DDBJ whole genome shotgun (WGS) entry which is preliminary data.</text>
</comment>
<evidence type="ECO:0000313" key="3">
    <source>
        <dbReference type="Proteomes" id="UP000762676"/>
    </source>
</evidence>
<keyword evidence="3" id="KW-1185">Reference proteome</keyword>
<dbReference type="InterPro" id="IPR016187">
    <property type="entry name" value="CTDL_fold"/>
</dbReference>